<dbReference type="Gene3D" id="3.40.960.10">
    <property type="entry name" value="VSR Endonuclease"/>
    <property type="match status" value="1"/>
</dbReference>
<name>A0A2I7SL11_9FLAO</name>
<keyword evidence="5" id="KW-0067">ATP-binding</keyword>
<dbReference type="InterPro" id="IPR011545">
    <property type="entry name" value="DEAD/DEAH_box_helicase_dom"/>
</dbReference>
<dbReference type="InterPro" id="IPR047112">
    <property type="entry name" value="RecG/Mfd"/>
</dbReference>
<evidence type="ECO:0000256" key="7">
    <source>
        <dbReference type="ARBA" id="ARBA00023204"/>
    </source>
</evidence>
<feature type="domain" description="Helicase ATP-binding" evidence="9">
    <location>
        <begin position="284"/>
        <end position="438"/>
    </location>
</feature>
<keyword evidence="4 11" id="KW-0347">Helicase</keyword>
<dbReference type="Gene3D" id="3.40.50.300">
    <property type="entry name" value="P-loop containing nucleotide triphosphate hydrolases"/>
    <property type="match status" value="2"/>
</dbReference>
<dbReference type="AlphaFoldDB" id="A0A2I7SL11"/>
<evidence type="ECO:0000313" key="12">
    <source>
        <dbReference type="Proteomes" id="UP000236592"/>
    </source>
</evidence>
<keyword evidence="7" id="KW-0234">DNA repair</keyword>
<sequence>MSVNLQTPIDYLKGVGSSRADLLRKELGIHTFQDLINLFPNRYIDRTRYYKINELQQTNAEVQVIGKITGFKEVAQKRGKRLVATFQDDTGTMELVWFRGQKWIRESLKANKPYVAFGKCNAFGNKFSMAHPDLELMEAHEKNIRSAMQPVYPSTEKLSNRGISNRVLCKIMQQLFIDSGGKFAETLPENMRSELHLISKSSALFNVHFPKSSELLSKAQFRLKFEELFYIQLQLIIKNLVHKSKIKGLPFTKVGDYFNTFFREQLPFDLTGAQKRVLKEIRADLGSNAQMNRLLQGDVGSGKTIVAFMSMLMALDNGFQACLMAPTEILSAQHFNGLQELCKPLNISISLLTSSSKTSERRKIHESLENGELQILIGTHALLEDKVKFKNLGLAIVDEQHRFGVAQRSKLWRKGPTSPPQSSRREEAKKVLQKYMTARPSTYKLLKELQSENKKKSTQAEQILWESLRGKKLDLKFRRQHIIDEFIVDFICIEKNLIIEVDGGYHNTIEQKEADDLRTKILNEIGFKVIRFTNEQITGDIDNVLDYIEKQLKSLPSGEIREASIPPHILVMTATPIPRTLAMSVYGDLDISIIDELPPGRKAIKTVHRFDKNRLNVFRFIRDEMDKGRQIYIVYPLIQESEKMDYKDLMDGYDSIARDFPMPKYQISIVHGQMKPADKEFEMQRFIKGETQIMVATTVIEVGVNVPNASVMIIESAERFGLSQLHQLRGRVGRGAEQSYCILMTGHQLSADSKTRMETMVQTNDGFEIAEVDLRLRGPGDIMGTQQSGVLNLKIADIIKDNDILKHARHQAKNLLKTDPKLALPENQVVLNTYKQLTRFKNIWNYIS</sequence>
<dbReference type="SUPFAM" id="SSF52540">
    <property type="entry name" value="P-loop containing nucleoside triphosphate hydrolases"/>
    <property type="match status" value="3"/>
</dbReference>
<dbReference type="InterPro" id="IPR047216">
    <property type="entry name" value="Endonuclease_DUF559_bact"/>
</dbReference>
<dbReference type="InterPro" id="IPR033454">
    <property type="entry name" value="RecG_wedge"/>
</dbReference>
<keyword evidence="1" id="KW-0547">Nucleotide-binding</keyword>
<evidence type="ECO:0000256" key="2">
    <source>
        <dbReference type="ARBA" id="ARBA00022763"/>
    </source>
</evidence>
<dbReference type="Pfam" id="PF00270">
    <property type="entry name" value="DEAD"/>
    <property type="match status" value="1"/>
</dbReference>
<dbReference type="Pfam" id="PF00271">
    <property type="entry name" value="Helicase_C"/>
    <property type="match status" value="1"/>
</dbReference>
<proteinExistence type="predicted"/>
<accession>A0A2I7SL11</accession>
<gene>
    <name evidence="11" type="ORF">C1A40_14680</name>
</gene>
<dbReference type="InterPro" id="IPR001650">
    <property type="entry name" value="Helicase_C-like"/>
</dbReference>
<keyword evidence="6" id="KW-0238">DNA-binding</keyword>
<dbReference type="SMART" id="SM00490">
    <property type="entry name" value="HELICc"/>
    <property type="match status" value="1"/>
</dbReference>
<keyword evidence="2" id="KW-0227">DNA damage</keyword>
<evidence type="ECO:0000256" key="8">
    <source>
        <dbReference type="ARBA" id="ARBA00049819"/>
    </source>
</evidence>
<dbReference type="PANTHER" id="PTHR47964">
    <property type="entry name" value="ATP-DEPENDENT DNA HELICASE HOMOLOG RECG, CHLOROPLASTIC"/>
    <property type="match status" value="1"/>
</dbReference>
<organism evidence="11 12">
    <name type="scientific">Pseudotamlana carrageenivorans</name>
    <dbReference type="NCBI Taxonomy" id="2069432"/>
    <lineage>
        <taxon>Bacteria</taxon>
        <taxon>Pseudomonadati</taxon>
        <taxon>Bacteroidota</taxon>
        <taxon>Flavobacteriia</taxon>
        <taxon>Flavobacteriales</taxon>
        <taxon>Flavobacteriaceae</taxon>
        <taxon>Pseudotamlana</taxon>
    </lineage>
</organism>
<keyword evidence="3" id="KW-0378">Hydrolase</keyword>
<dbReference type="GO" id="GO:0005524">
    <property type="term" value="F:ATP binding"/>
    <property type="evidence" value="ECO:0007669"/>
    <property type="project" value="UniProtKB-KW"/>
</dbReference>
<dbReference type="Gene3D" id="2.40.50.140">
    <property type="entry name" value="Nucleic acid-binding proteins"/>
    <property type="match status" value="1"/>
</dbReference>
<dbReference type="Pfam" id="PF19833">
    <property type="entry name" value="RecG_dom3_C"/>
    <property type="match status" value="1"/>
</dbReference>
<dbReference type="KEGG" id="taj:C1A40_14680"/>
<protein>
    <recommendedName>
        <fullName evidence="8">Probable DNA 3'-5' helicase RecG</fullName>
    </recommendedName>
</protein>
<dbReference type="GO" id="GO:0006281">
    <property type="term" value="P:DNA repair"/>
    <property type="evidence" value="ECO:0007669"/>
    <property type="project" value="UniProtKB-KW"/>
</dbReference>
<evidence type="ECO:0000256" key="3">
    <source>
        <dbReference type="ARBA" id="ARBA00022801"/>
    </source>
</evidence>
<dbReference type="InterPro" id="IPR027417">
    <property type="entry name" value="P-loop_NTPase"/>
</dbReference>
<dbReference type="PANTHER" id="PTHR47964:SF1">
    <property type="entry name" value="ATP-DEPENDENT DNA HELICASE HOMOLOG RECG, CHLOROPLASTIC"/>
    <property type="match status" value="1"/>
</dbReference>
<dbReference type="GO" id="GO:0003678">
    <property type="term" value="F:DNA helicase activity"/>
    <property type="evidence" value="ECO:0007669"/>
    <property type="project" value="TreeGrafter"/>
</dbReference>
<evidence type="ECO:0000259" key="9">
    <source>
        <dbReference type="PROSITE" id="PS51192"/>
    </source>
</evidence>
<dbReference type="CDD" id="cd04488">
    <property type="entry name" value="RecG_wedge_OBF"/>
    <property type="match status" value="1"/>
</dbReference>
<dbReference type="InterPro" id="IPR011335">
    <property type="entry name" value="Restrct_endonuc-II-like"/>
</dbReference>
<dbReference type="InterPro" id="IPR045562">
    <property type="entry name" value="RecG_dom3_C"/>
</dbReference>
<dbReference type="GO" id="GO:0016787">
    <property type="term" value="F:hydrolase activity"/>
    <property type="evidence" value="ECO:0007669"/>
    <property type="project" value="UniProtKB-KW"/>
</dbReference>
<dbReference type="SUPFAM" id="SSF50249">
    <property type="entry name" value="Nucleic acid-binding proteins"/>
    <property type="match status" value="1"/>
</dbReference>
<evidence type="ECO:0000256" key="1">
    <source>
        <dbReference type="ARBA" id="ARBA00022741"/>
    </source>
</evidence>
<dbReference type="CDD" id="cd01038">
    <property type="entry name" value="Endonuclease_DUF559"/>
    <property type="match status" value="1"/>
</dbReference>
<dbReference type="RefSeq" id="WP_102996546.1">
    <property type="nucleotide sequence ID" value="NZ_CP025938.1"/>
</dbReference>
<evidence type="ECO:0000256" key="6">
    <source>
        <dbReference type="ARBA" id="ARBA00023125"/>
    </source>
</evidence>
<dbReference type="OrthoDB" id="9804325at2"/>
<dbReference type="SMART" id="SM00487">
    <property type="entry name" value="DEXDc"/>
    <property type="match status" value="1"/>
</dbReference>
<dbReference type="InterPro" id="IPR007569">
    <property type="entry name" value="DUF559"/>
</dbReference>
<dbReference type="PROSITE" id="PS51192">
    <property type="entry name" value="HELICASE_ATP_BIND_1"/>
    <property type="match status" value="1"/>
</dbReference>
<dbReference type="InterPro" id="IPR012340">
    <property type="entry name" value="NA-bd_OB-fold"/>
</dbReference>
<dbReference type="PROSITE" id="PS51194">
    <property type="entry name" value="HELICASE_CTER"/>
    <property type="match status" value="1"/>
</dbReference>
<dbReference type="Pfam" id="PF04480">
    <property type="entry name" value="DUF559"/>
    <property type="match status" value="1"/>
</dbReference>
<dbReference type="Proteomes" id="UP000236592">
    <property type="component" value="Chromosome"/>
</dbReference>
<dbReference type="Pfam" id="PF17191">
    <property type="entry name" value="RecG_wedge"/>
    <property type="match status" value="1"/>
</dbReference>
<dbReference type="EMBL" id="CP025938">
    <property type="protein sequence ID" value="AUS06609.1"/>
    <property type="molecule type" value="Genomic_DNA"/>
</dbReference>
<dbReference type="SUPFAM" id="SSF52980">
    <property type="entry name" value="Restriction endonuclease-like"/>
    <property type="match status" value="1"/>
</dbReference>
<feature type="domain" description="Helicase C-terminal" evidence="10">
    <location>
        <begin position="620"/>
        <end position="780"/>
    </location>
</feature>
<dbReference type="GO" id="GO:0003677">
    <property type="term" value="F:DNA binding"/>
    <property type="evidence" value="ECO:0007669"/>
    <property type="project" value="UniProtKB-KW"/>
</dbReference>
<dbReference type="InterPro" id="IPR014001">
    <property type="entry name" value="Helicase_ATP-bd"/>
</dbReference>
<reference evidence="12" key="1">
    <citation type="submission" date="2018-01" db="EMBL/GenBank/DDBJ databases">
        <title>Complete genome of Tamlana sp. UJ94.</title>
        <authorList>
            <person name="Jung J."/>
            <person name="Chung D."/>
            <person name="Bae S.S."/>
            <person name="Baek K."/>
        </authorList>
    </citation>
    <scope>NUCLEOTIDE SEQUENCE [LARGE SCALE GENOMIC DNA]</scope>
    <source>
        <strain evidence="12">UJ94</strain>
    </source>
</reference>
<keyword evidence="12" id="KW-1185">Reference proteome</keyword>
<evidence type="ECO:0000259" key="10">
    <source>
        <dbReference type="PROSITE" id="PS51194"/>
    </source>
</evidence>
<evidence type="ECO:0000313" key="11">
    <source>
        <dbReference type="EMBL" id="AUS06609.1"/>
    </source>
</evidence>
<evidence type="ECO:0000256" key="4">
    <source>
        <dbReference type="ARBA" id="ARBA00022806"/>
    </source>
</evidence>
<evidence type="ECO:0000256" key="5">
    <source>
        <dbReference type="ARBA" id="ARBA00022840"/>
    </source>
</evidence>